<protein>
    <submittedName>
        <fullName evidence="2">CpXC domain-containing protein</fullName>
    </submittedName>
</protein>
<dbReference type="EMBL" id="JACRSN010000020">
    <property type="protein sequence ID" value="MBC8534618.1"/>
    <property type="molecule type" value="Genomic_DNA"/>
</dbReference>
<sequence>MSTCVNREISCPHCGALKKTPMWSAVTADTDAELRVRILNETLFNWKCPSCGYLAQLAYPCLYHDRARRFMVCISPRGDALAKLNKEIPAATRDVKKRAVGTLTEMKEKILLFEAGLDDVAMEMVKLAITSVLEKKWETKGIKAYFRSADAESVDFAIYRPNAKEPIYQGTRLAAYDQACAVLKDLQFREGAGFLKGDRKLAQELLTAYRDQSAS</sequence>
<dbReference type="InterPro" id="IPR025682">
    <property type="entry name" value="CpXC_dom"/>
</dbReference>
<dbReference type="RefSeq" id="WP_249320204.1">
    <property type="nucleotide sequence ID" value="NZ_JACRSN010000020.1"/>
</dbReference>
<evidence type="ECO:0000259" key="1">
    <source>
        <dbReference type="Pfam" id="PF14353"/>
    </source>
</evidence>
<dbReference type="AlphaFoldDB" id="A0A926HSU0"/>
<dbReference type="Pfam" id="PF14353">
    <property type="entry name" value="CpXC"/>
    <property type="match status" value="1"/>
</dbReference>
<name>A0A926HSU0_9FIRM</name>
<feature type="domain" description="CpXC" evidence="1">
    <location>
        <begin position="9"/>
        <end position="126"/>
    </location>
</feature>
<dbReference type="Proteomes" id="UP000651482">
    <property type="component" value="Unassembled WGS sequence"/>
</dbReference>
<evidence type="ECO:0000313" key="3">
    <source>
        <dbReference type="Proteomes" id="UP000651482"/>
    </source>
</evidence>
<gene>
    <name evidence="2" type="ORF">IAG03_11615</name>
</gene>
<accession>A0A926HSU0</accession>
<comment type="caution">
    <text evidence="2">The sequence shown here is derived from an EMBL/GenBank/DDBJ whole genome shotgun (WGS) entry which is preliminary data.</text>
</comment>
<evidence type="ECO:0000313" key="2">
    <source>
        <dbReference type="EMBL" id="MBC8534618.1"/>
    </source>
</evidence>
<keyword evidence="3" id="KW-1185">Reference proteome</keyword>
<organism evidence="2 3">
    <name type="scientific">Yeguia hominis</name>
    <dbReference type="NCBI Taxonomy" id="2763662"/>
    <lineage>
        <taxon>Bacteria</taxon>
        <taxon>Bacillati</taxon>
        <taxon>Bacillota</taxon>
        <taxon>Clostridia</taxon>
        <taxon>Eubacteriales</taxon>
        <taxon>Yeguiaceae</taxon>
        <taxon>Yeguia</taxon>
    </lineage>
</organism>
<reference evidence="2" key="1">
    <citation type="submission" date="2020-08" db="EMBL/GenBank/DDBJ databases">
        <title>Genome public.</title>
        <authorList>
            <person name="Liu C."/>
            <person name="Sun Q."/>
        </authorList>
    </citation>
    <scope>NUCLEOTIDE SEQUENCE</scope>
    <source>
        <strain evidence="2">NSJ-40</strain>
    </source>
</reference>
<proteinExistence type="predicted"/>